<keyword evidence="6 7" id="KW-0472">Membrane</keyword>
<comment type="subcellular location">
    <subcellularLocation>
        <location evidence="1">Cell membrane</location>
        <topology evidence="1">Multi-pass membrane protein</topology>
    </subcellularLocation>
</comment>
<feature type="transmembrane region" description="Helical" evidence="7">
    <location>
        <begin position="6"/>
        <end position="25"/>
    </location>
</feature>
<sequence length="220" mass="24364">MILQDLYLSTAIKLLLGFIVFIAQIQLTGRGNLAPNTIVDQLQNFVLGGIIGGVIYNTDITILQFLNVMIIWTLIVVISKYLSNHYAFFRKLIDGEPVLLIQNGQVLVENASKAGISANVLADKLRSSGAPAITEISRAILERNGQLTVITKADAGLRLPVILDGRIDEDALKLIDKDEAWLIQQLHDQGYAPKQVYMATYTQNHLLIAAYDRPHFKPQA</sequence>
<dbReference type="GO" id="GO:0005886">
    <property type="term" value="C:plasma membrane"/>
    <property type="evidence" value="ECO:0007669"/>
    <property type="project" value="UniProtKB-SubCell"/>
</dbReference>
<protein>
    <submittedName>
        <fullName evidence="10">Membrane protein</fullName>
    </submittedName>
</protein>
<evidence type="ECO:0000256" key="5">
    <source>
        <dbReference type="ARBA" id="ARBA00022989"/>
    </source>
</evidence>
<evidence type="ECO:0000313" key="10">
    <source>
        <dbReference type="EMBL" id="KRL40171.1"/>
    </source>
</evidence>
<dbReference type="InterPro" id="IPR007353">
    <property type="entry name" value="DUF421"/>
</dbReference>
<feature type="domain" description="YetF-like N-terminal transmembrane" evidence="9">
    <location>
        <begin position="7"/>
        <end position="82"/>
    </location>
</feature>
<dbReference type="Pfam" id="PF20730">
    <property type="entry name" value="YetF_N"/>
    <property type="match status" value="1"/>
</dbReference>
<dbReference type="PANTHER" id="PTHR34582">
    <property type="entry name" value="UPF0702 TRANSMEMBRANE PROTEIN YCAP"/>
    <property type="match status" value="1"/>
</dbReference>
<dbReference type="PANTHER" id="PTHR34582:SF6">
    <property type="entry name" value="UPF0702 TRANSMEMBRANE PROTEIN YCAP"/>
    <property type="match status" value="1"/>
</dbReference>
<evidence type="ECO:0000259" key="9">
    <source>
        <dbReference type="Pfam" id="PF20730"/>
    </source>
</evidence>
<dbReference type="EMBL" id="AZEU01000273">
    <property type="protein sequence ID" value="KRL40171.1"/>
    <property type="molecule type" value="Genomic_DNA"/>
</dbReference>
<evidence type="ECO:0000313" key="11">
    <source>
        <dbReference type="Proteomes" id="UP000051790"/>
    </source>
</evidence>
<feature type="transmembrane region" description="Helical" evidence="7">
    <location>
        <begin position="62"/>
        <end position="82"/>
    </location>
</feature>
<reference evidence="10 11" key="1">
    <citation type="journal article" date="2015" name="Genome Announc.">
        <title>Expanding the biotechnology potential of lactobacilli through comparative genomics of 213 strains and associated genera.</title>
        <authorList>
            <person name="Sun Z."/>
            <person name="Harris H.M."/>
            <person name="McCann A."/>
            <person name="Guo C."/>
            <person name="Argimon S."/>
            <person name="Zhang W."/>
            <person name="Yang X."/>
            <person name="Jeffery I.B."/>
            <person name="Cooney J.C."/>
            <person name="Kagawa T.F."/>
            <person name="Liu W."/>
            <person name="Song Y."/>
            <person name="Salvetti E."/>
            <person name="Wrobel A."/>
            <person name="Rasinkangas P."/>
            <person name="Parkhill J."/>
            <person name="Rea M.C."/>
            <person name="O'Sullivan O."/>
            <person name="Ritari J."/>
            <person name="Douillard F.P."/>
            <person name="Paul Ross R."/>
            <person name="Yang R."/>
            <person name="Briner A.E."/>
            <person name="Felis G.E."/>
            <person name="de Vos W.M."/>
            <person name="Barrangou R."/>
            <person name="Klaenhammer T.R."/>
            <person name="Caufield P.W."/>
            <person name="Cui Y."/>
            <person name="Zhang H."/>
            <person name="O'Toole P.W."/>
        </authorList>
    </citation>
    <scope>NUCLEOTIDE SEQUENCE [LARGE SCALE GENOMIC DNA]</scope>
    <source>
        <strain evidence="10 11">DSM 13343</strain>
    </source>
</reference>
<dbReference type="Proteomes" id="UP000051790">
    <property type="component" value="Unassembled WGS sequence"/>
</dbReference>
<dbReference type="Pfam" id="PF04239">
    <property type="entry name" value="DUF421"/>
    <property type="match status" value="1"/>
</dbReference>
<keyword evidence="11" id="KW-1185">Reference proteome</keyword>
<comment type="caution">
    <text evidence="10">The sequence shown here is derived from an EMBL/GenBank/DDBJ whole genome shotgun (WGS) entry which is preliminary data.</text>
</comment>
<dbReference type="InterPro" id="IPR023090">
    <property type="entry name" value="UPF0702_alpha/beta_dom_sf"/>
</dbReference>
<dbReference type="Gene3D" id="3.30.240.20">
    <property type="entry name" value="bsu07140 like domains"/>
    <property type="match status" value="2"/>
</dbReference>
<feature type="domain" description="YetF C-terminal" evidence="8">
    <location>
        <begin position="85"/>
        <end position="202"/>
    </location>
</feature>
<evidence type="ECO:0000256" key="3">
    <source>
        <dbReference type="ARBA" id="ARBA00022475"/>
    </source>
</evidence>
<keyword evidence="3" id="KW-1003">Cell membrane</keyword>
<dbReference type="InterPro" id="IPR048454">
    <property type="entry name" value="YetF_N"/>
</dbReference>
<keyword evidence="5 7" id="KW-1133">Transmembrane helix</keyword>
<evidence type="ECO:0000256" key="2">
    <source>
        <dbReference type="ARBA" id="ARBA00006448"/>
    </source>
</evidence>
<evidence type="ECO:0000256" key="6">
    <source>
        <dbReference type="ARBA" id="ARBA00023136"/>
    </source>
</evidence>
<organism evidence="10 11">
    <name type="scientific">Lacticaseibacillus manihotivorans DSM 13343 = JCM 12514</name>
    <dbReference type="NCBI Taxonomy" id="1423769"/>
    <lineage>
        <taxon>Bacteria</taxon>
        <taxon>Bacillati</taxon>
        <taxon>Bacillota</taxon>
        <taxon>Bacilli</taxon>
        <taxon>Lactobacillales</taxon>
        <taxon>Lactobacillaceae</taxon>
        <taxon>Lacticaseibacillus</taxon>
    </lineage>
</organism>
<dbReference type="PATRIC" id="fig|1423769.4.peg.2518"/>
<evidence type="ECO:0000256" key="4">
    <source>
        <dbReference type="ARBA" id="ARBA00022692"/>
    </source>
</evidence>
<gene>
    <name evidence="10" type="ORF">FD01_GL002331</name>
</gene>
<evidence type="ECO:0000259" key="8">
    <source>
        <dbReference type="Pfam" id="PF04239"/>
    </source>
</evidence>
<dbReference type="OrthoDB" id="9778331at2"/>
<keyword evidence="4 7" id="KW-0812">Transmembrane</keyword>
<name>A0A0R1QGU3_9LACO</name>
<evidence type="ECO:0000256" key="7">
    <source>
        <dbReference type="SAM" id="Phobius"/>
    </source>
</evidence>
<dbReference type="AlphaFoldDB" id="A0A0R1QGU3"/>
<dbReference type="RefSeq" id="WP_054715361.1">
    <property type="nucleotide sequence ID" value="NZ_AZEU01000273.1"/>
</dbReference>
<comment type="similarity">
    <text evidence="2">Belongs to the UPF0702 family.</text>
</comment>
<evidence type="ECO:0000256" key="1">
    <source>
        <dbReference type="ARBA" id="ARBA00004651"/>
    </source>
</evidence>
<accession>A0A0R1QGU3</accession>
<proteinExistence type="inferred from homology"/>